<dbReference type="InterPro" id="IPR036641">
    <property type="entry name" value="HPT_dom_sf"/>
</dbReference>
<dbReference type="FunFam" id="3.30.565.10:FF:000016">
    <property type="entry name" value="Chemotaxis protein CheA, putative"/>
    <property type="match status" value="1"/>
</dbReference>
<reference evidence="16 17" key="1">
    <citation type="journal article" date="2013" name="Genome Announc.">
        <title>Complete Genome Sequence of the Carbazole Degrader Pseudomonas resinovorans Strain CA10 (NBRC 106553).</title>
        <authorList>
            <person name="Shintani M."/>
            <person name="Hosoyama A."/>
            <person name="Ohji S."/>
            <person name="Tsuchikane K."/>
            <person name="Takarada H."/>
            <person name="Yamazoe A."/>
            <person name="Fujita N."/>
            <person name="Nojiri H."/>
        </authorList>
    </citation>
    <scope>NUCLEOTIDE SEQUENCE [LARGE SCALE GENOMIC DNA]</scope>
    <source>
        <strain evidence="16 17">NBRC 106553</strain>
    </source>
</reference>
<dbReference type="SMART" id="SM00387">
    <property type="entry name" value="HATPase_c"/>
    <property type="match status" value="1"/>
</dbReference>
<comment type="function">
    <text evidence="8">Involved in the transmission of sensory signals from the chemoreceptors to the flagellar motors. CheA is autophosphorylated; it can transfer its phosphate group to either CheB or CheY.</text>
</comment>
<evidence type="ECO:0000256" key="11">
    <source>
        <dbReference type="SAM" id="Coils"/>
    </source>
</evidence>
<dbReference type="PROSITE" id="PS50109">
    <property type="entry name" value="HIS_KIN"/>
    <property type="match status" value="1"/>
</dbReference>
<dbReference type="SUPFAM" id="SSF55874">
    <property type="entry name" value="ATPase domain of HSP90 chaperone/DNA topoisomerase II/histidine kinase"/>
    <property type="match status" value="1"/>
</dbReference>
<feature type="coiled-coil region" evidence="11">
    <location>
        <begin position="1973"/>
        <end position="2000"/>
    </location>
</feature>
<evidence type="ECO:0000256" key="9">
    <source>
        <dbReference type="PROSITE-ProRule" id="PRU00110"/>
    </source>
</evidence>
<evidence type="ECO:0000259" key="14">
    <source>
        <dbReference type="PROSITE" id="PS50851"/>
    </source>
</evidence>
<dbReference type="Gene3D" id="1.20.120.160">
    <property type="entry name" value="HPT domain"/>
    <property type="match status" value="7"/>
</dbReference>
<dbReference type="InterPro" id="IPR008207">
    <property type="entry name" value="Sig_transdc_His_kin_Hpt_dom"/>
</dbReference>
<feature type="domain" description="Histidine kinase" evidence="12">
    <location>
        <begin position="2149"/>
        <end position="2382"/>
    </location>
</feature>
<dbReference type="Gene3D" id="3.40.50.2300">
    <property type="match status" value="1"/>
</dbReference>
<dbReference type="SMART" id="SM00073">
    <property type="entry name" value="HPT"/>
    <property type="match status" value="5"/>
</dbReference>
<dbReference type="GO" id="GO:0000155">
    <property type="term" value="F:phosphorelay sensor kinase activity"/>
    <property type="evidence" value="ECO:0007669"/>
    <property type="project" value="InterPro"/>
</dbReference>
<evidence type="ECO:0000256" key="6">
    <source>
        <dbReference type="ARBA" id="ARBA00022777"/>
    </source>
</evidence>
<protein>
    <recommendedName>
        <fullName evidence="3">Chemotaxis protein CheA</fullName>
        <ecNumber evidence="2">2.7.13.3</ecNumber>
    </recommendedName>
</protein>
<dbReference type="SMART" id="SM00448">
    <property type="entry name" value="REC"/>
    <property type="match status" value="1"/>
</dbReference>
<feature type="modified residue" description="Phosphohistidine" evidence="9">
    <location>
        <position position="1078"/>
    </location>
</feature>
<dbReference type="OrthoDB" id="9803176at2"/>
<accession>S6BAK8</accession>
<dbReference type="PROSITE" id="PS50894">
    <property type="entry name" value="HPT"/>
    <property type="match status" value="5"/>
</dbReference>
<feature type="domain" description="HPt" evidence="15">
    <location>
        <begin position="1031"/>
        <end position="1135"/>
    </location>
</feature>
<dbReference type="Gene3D" id="3.30.565.10">
    <property type="entry name" value="Histidine kinase-like ATPase, C-terminal domain"/>
    <property type="match status" value="1"/>
</dbReference>
<dbReference type="Pfam" id="PF01584">
    <property type="entry name" value="CheW"/>
    <property type="match status" value="1"/>
</dbReference>
<keyword evidence="7" id="KW-0902">Two-component regulatory system</keyword>
<feature type="modified residue" description="Phosphohistidine" evidence="9">
    <location>
        <position position="1933"/>
    </location>
</feature>
<dbReference type="InterPro" id="IPR051315">
    <property type="entry name" value="Bact_Chemotaxis_CheA"/>
</dbReference>
<evidence type="ECO:0000256" key="8">
    <source>
        <dbReference type="ARBA" id="ARBA00035100"/>
    </source>
</evidence>
<dbReference type="InterPro" id="IPR004105">
    <property type="entry name" value="CheA-like_dim"/>
</dbReference>
<keyword evidence="11" id="KW-0175">Coiled coil</keyword>
<dbReference type="RefSeq" id="WP_016490290.1">
    <property type="nucleotide sequence ID" value="NC_021499.1"/>
</dbReference>
<name>S6BAK8_METRE</name>
<dbReference type="SMART" id="SM00260">
    <property type="entry name" value="CheW"/>
    <property type="match status" value="1"/>
</dbReference>
<dbReference type="PRINTS" id="PR00344">
    <property type="entry name" value="BCTRLSENSOR"/>
</dbReference>
<evidence type="ECO:0000256" key="5">
    <source>
        <dbReference type="ARBA" id="ARBA00022679"/>
    </source>
</evidence>
<dbReference type="PATRIC" id="fig|1245471.3.peg.342"/>
<dbReference type="SUPFAM" id="SSF52172">
    <property type="entry name" value="CheY-like"/>
    <property type="match status" value="1"/>
</dbReference>
<dbReference type="InterPro" id="IPR002545">
    <property type="entry name" value="CheW-lke_dom"/>
</dbReference>
<evidence type="ECO:0000256" key="10">
    <source>
        <dbReference type="PROSITE-ProRule" id="PRU00169"/>
    </source>
</evidence>
<dbReference type="PROSITE" id="PS50110">
    <property type="entry name" value="RESPONSE_REGULATORY"/>
    <property type="match status" value="1"/>
</dbReference>
<evidence type="ECO:0000313" key="16">
    <source>
        <dbReference type="EMBL" id="BAN46079.1"/>
    </source>
</evidence>
<dbReference type="GO" id="GO:0005737">
    <property type="term" value="C:cytoplasm"/>
    <property type="evidence" value="ECO:0007669"/>
    <property type="project" value="InterPro"/>
</dbReference>
<evidence type="ECO:0000259" key="12">
    <source>
        <dbReference type="PROSITE" id="PS50109"/>
    </source>
</evidence>
<evidence type="ECO:0000313" key="17">
    <source>
        <dbReference type="Proteomes" id="UP000015503"/>
    </source>
</evidence>
<feature type="domain" description="HPt" evidence="15">
    <location>
        <begin position="1886"/>
        <end position="1997"/>
    </location>
</feature>
<dbReference type="InterPro" id="IPR058661">
    <property type="entry name" value="FimL_2nd"/>
</dbReference>
<keyword evidence="6" id="KW-0418">Kinase</keyword>
<dbReference type="PROSITE" id="PS50851">
    <property type="entry name" value="CHEW"/>
    <property type="match status" value="1"/>
</dbReference>
<dbReference type="InterPro" id="IPR004358">
    <property type="entry name" value="Sig_transdc_His_kin-like_C"/>
</dbReference>
<feature type="modified residue" description="4-aspartylphosphate" evidence="10">
    <location>
        <position position="2598"/>
    </location>
</feature>
<dbReference type="KEGG" id="pre:PCA10_03470"/>
<keyword evidence="17" id="KW-1185">Reference proteome</keyword>
<dbReference type="SUPFAM" id="SSF50341">
    <property type="entry name" value="CheW-like"/>
    <property type="match status" value="1"/>
</dbReference>
<dbReference type="CDD" id="cd00088">
    <property type="entry name" value="HPT"/>
    <property type="match status" value="5"/>
</dbReference>
<evidence type="ECO:0000256" key="1">
    <source>
        <dbReference type="ARBA" id="ARBA00000085"/>
    </source>
</evidence>
<dbReference type="InterPro" id="IPR011006">
    <property type="entry name" value="CheY-like_superfamily"/>
</dbReference>
<dbReference type="HOGENOM" id="CLU_000650_0_0_6"/>
<dbReference type="Pfam" id="PF00072">
    <property type="entry name" value="Response_reg"/>
    <property type="match status" value="1"/>
</dbReference>
<feature type="modified residue" description="Phosphohistidine" evidence="9">
    <location>
        <position position="1785"/>
    </location>
</feature>
<feature type="domain" description="HPt" evidence="15">
    <location>
        <begin position="1738"/>
        <end position="1842"/>
    </location>
</feature>
<evidence type="ECO:0000256" key="7">
    <source>
        <dbReference type="ARBA" id="ARBA00023012"/>
    </source>
</evidence>
<feature type="domain" description="Response regulatory" evidence="13">
    <location>
        <begin position="2549"/>
        <end position="2665"/>
    </location>
</feature>
<evidence type="ECO:0000256" key="3">
    <source>
        <dbReference type="ARBA" id="ARBA00021495"/>
    </source>
</evidence>
<dbReference type="Pfam" id="PF01627">
    <property type="entry name" value="Hpt"/>
    <property type="match status" value="7"/>
</dbReference>
<dbReference type="EC" id="2.7.13.3" evidence="2"/>
<dbReference type="GO" id="GO:0006935">
    <property type="term" value="P:chemotaxis"/>
    <property type="evidence" value="ECO:0007669"/>
    <property type="project" value="InterPro"/>
</dbReference>
<evidence type="ECO:0000259" key="13">
    <source>
        <dbReference type="PROSITE" id="PS50110"/>
    </source>
</evidence>
<comment type="catalytic activity">
    <reaction evidence="1">
        <text>ATP + protein L-histidine = ADP + protein N-phospho-L-histidine.</text>
        <dbReference type="EC" id="2.7.13.3"/>
    </reaction>
</comment>
<feature type="domain" description="HPt" evidence="15">
    <location>
        <begin position="1530"/>
        <end position="1637"/>
    </location>
</feature>
<sequence length="2668" mass="291417">MTDRHDYVALEWVKGEIAETLKQARQALEDFVENPQDPTRMRFCLTYIHQVQGTLQMVEFYGAALLAEEMERLAQALMEGRVANRGEAMEVLMQAILQLPPYLDRIQSARRDLPMVLLPLLNDLRAARGDNLLSETSLFAPDLSSVMPALSMDSLARMSTADLPVLLRKLRQMLQTALVGVIRNQDLATNLGYMARVFARLESLCQDAPLGPLWQIASGLVEGLANGSVVNGSSVRNLLRQVDKELKRLLEQGAEGFNQAAPEDLVKNLLFYVAKAPAQSPRIRALKERYRLDEALPDTAVVDEERARLAGPDRDAMRSVVTALCEELVRVKDSLDLFVRSDRSGVAELDSLLAPLKQIADTLAVLGFGQPRKVILDQIDVIHGLSLGQREPSDAVLMDVAGALLYVEATLAGMVGPADEGGAEESHLPTTDVAQIHQLVIKEARNGLEQAKDAIIEFIASQWNHEHLARVPELLTQARGGLAMIPLPRAAALLGACNRYILEQLLARKAVPNWQSLDTLADAITSVEYYLERLSEDHASQGDLILDVAEESLAALGYPLQEKPSILDRVDEDEAPALLVDPLQEIEVLAAEESELQQHLDPDDQPQALMPEFESAAEPIDLDLGASLEPAVAPVALADDGELLVANDDWSLDELQARPFAESIDLGLDAPLAAAPTAAAADGELLLPDDGWSLDELQIETPAEPIELSLDAPLAVAAPEALAEEGELLVSDDNWNLGELEIEAPAESIDLSLDAPLTVAAPEAAAEEGELLVSDGNWNLGELEIAAPAESIDLSLDAPLTVAAPEAAAEEGELLVSDDNWNLGELEIEAPAESIDLSLDAPLELDTALPLEPQPELLPADGDSLPSLDLTELEGLPPESEMLLAADGELLDLSLEAPLEFDDGQPLPSFDLADLEELPPALPGDQPALDMPLEAFEALPSLDFEELQAAPVVEPQALNLEDLPAPLEWDEAALAELGLPEVELPGAPEPVAEAVVERPLSLAEVMAAPVPAFNPPARDVPPSLLPPPADEEPIDDELQEVFIEEAGEVLETLGQYLPRWQADSNDRDALGEVRRAFHTLKGSGRMVRALIIGELSWSVENLLNRVIDRSIEANEPVHQVVLDVVELLPELVEEYAAKAQRQRDDVDQLAATAHALAKGLNLPKSEAPGSEQAVEPAGEPHIAVITESGEALDPQLLEIFRNEAELHLDTLAGFLKACDQELPQSINDDLQRALHTLKGSAHMAGILPIAEIATPLEKLAKEYKTNLLSIDLSEAELLREALNQLRHGVAQLDSTPLAPIAGTEALLERIAQLHQDRLDAASAARRDDKGESRDPQMISLFLAEGMDILLDAEDLLRRWREHPAERQELGALLEELSTLGRGAEMAELPQIEELCEALLDVYGAVDEGSLPVSERFFSEAEAAHEALIGMMDQVAAALEVTPQPERARALLDLMQEVVDPAALALLEPDAAPDLEIEELDAADFDWKPADVEAVPPLPELVEEPPALQEVQLPELSALASDELSDLDEVPETLDEEMVAIFLEEAVDILESSGKALERWLGEPDNNPALLALQRDLHTLKGGARMAEIRPIGDLAHELESLYEGLVDRRYHYTPRLAGLLQASHDCLAALLEQLQARRALADPLQLIQDIRGFRQGGAQSLSAAVVQPLPELEEEDDEPSFDLDAPLDASNDAQVVEDPVQAPVTVETYAELPLAEMLDMGAAEEPAGYAMPEIQAFDSDQDPELVEIFLEEGFDILDSAGAALQRWTEDPDNSLELEALQRDLHTLKGGARMAEIGPIGDLAHELEFLYEGLCGGRLRASPALFGLLQACQDRLSEMLDAVRARRALPDGQALIEAIQRWRANPNEQLSMPSAVRLQPALEDDLDAVAEADILDIFLEEADDLLESMEAAIGRWEEVREDGAHIDELLRVLHTLKGGARLAGQKRLGDLAHDLEQHLIEAQQQGAPWPESLFLDVQSGYEGLQAELEELRQQLDQSLADDVPTPPPAPSQPELPQLASPIVAASVRPLSVAEERVLPFVRRAQEAAHEAAARRAPQELVKVPAELLEGLVNLAGETSIFRGRVEQQVSDFSFTLSEMEATIERVRDQLRRLDTETQAQILSRYQAEAERAGYEDFDPLEMDRHSQLQQLSRALFESASDLLDLKETLAAKNRDAETLLLQQARVNTELQEGLMRTRMVPFDRLVPRLRRIVRQVASELEKQVEFVVGNAEGEMDRTVLERMVAPLEHMLRNAVDHGVESPEARRVAGKPSSGTIRLNLGREGGDIVLTLADDGAGIKLEAVRRKAIERGMMDADSDLSDHEVLQFILEPGFSTADKVTQISGRGVGMDVVHSEVKQLGGTMSIDSTPGEGSRFLIRLPFTVSVNRALMVLSGEDLYAIPLNTIEGIVRVSPYELETYYQPDAPRFEYAGQNYELKYLGDLLDNGQHPKLVGQSLPLPVILVRSSEHAVAVQVDSLVGSREIVVKSLGPQFAGVHGISGATILGDGRVVVILDLLATIRSRHAHLALPQLRSASANLLPAEVDVERPPLVMVVDDSVTVRKVTSRLLERNGMNVLTAKDGVDAITLLQEQRPDIMLLDIEMPRMDGFEVATLVRHDERLKDLPIIMITSRTGEKHRERAMAIGVNDYLGKPYQESLLLETIQHLVKRT</sequence>
<proteinExistence type="predicted"/>
<dbReference type="InterPro" id="IPR036890">
    <property type="entry name" value="HATPase_C_sf"/>
</dbReference>
<dbReference type="SUPFAM" id="SSF47226">
    <property type="entry name" value="Histidine-containing phosphotransfer domain, HPT domain"/>
    <property type="match status" value="8"/>
</dbReference>
<feature type="domain" description="HPt" evidence="15">
    <location>
        <begin position="1189"/>
        <end position="1295"/>
    </location>
</feature>
<dbReference type="Pfam" id="PF02518">
    <property type="entry name" value="HATPase_c"/>
    <property type="match status" value="1"/>
</dbReference>
<dbReference type="Pfam" id="PF26379">
    <property type="entry name" value="FimL_2nd"/>
    <property type="match status" value="1"/>
</dbReference>
<feature type="modified residue" description="Phosphohistidine" evidence="9">
    <location>
        <position position="1235"/>
    </location>
</feature>
<feature type="domain" description="CheW-like" evidence="14">
    <location>
        <begin position="2384"/>
        <end position="2523"/>
    </location>
</feature>
<dbReference type="InterPro" id="IPR005467">
    <property type="entry name" value="His_kinase_dom"/>
</dbReference>
<evidence type="ECO:0000259" key="15">
    <source>
        <dbReference type="PROSITE" id="PS50894"/>
    </source>
</evidence>
<dbReference type="PANTHER" id="PTHR43395:SF8">
    <property type="entry name" value="HISTIDINE KINASE"/>
    <property type="match status" value="1"/>
</dbReference>
<organism evidence="16 17">
    <name type="scientific">Metapseudomonas resinovorans NBRC 106553</name>
    <dbReference type="NCBI Taxonomy" id="1245471"/>
    <lineage>
        <taxon>Bacteria</taxon>
        <taxon>Pseudomonadati</taxon>
        <taxon>Pseudomonadota</taxon>
        <taxon>Gammaproteobacteria</taxon>
        <taxon>Pseudomonadales</taxon>
        <taxon>Pseudomonadaceae</taxon>
        <taxon>Metapseudomonas</taxon>
    </lineage>
</organism>
<dbReference type="EMBL" id="AP013068">
    <property type="protein sequence ID" value="BAN46079.1"/>
    <property type="molecule type" value="Genomic_DNA"/>
</dbReference>
<dbReference type="eggNOG" id="COG0643">
    <property type="taxonomic scope" value="Bacteria"/>
</dbReference>
<dbReference type="eggNOG" id="COG0784">
    <property type="taxonomic scope" value="Bacteria"/>
</dbReference>
<dbReference type="Proteomes" id="UP000015503">
    <property type="component" value="Chromosome"/>
</dbReference>
<gene>
    <name evidence="16" type="ORF">PCA10_03470</name>
</gene>
<feature type="modified residue" description="Phosphohistidine" evidence="9">
    <location>
        <position position="1577"/>
    </location>
</feature>
<dbReference type="CDD" id="cd16916">
    <property type="entry name" value="HATPase_CheA-like"/>
    <property type="match status" value="1"/>
</dbReference>
<dbReference type="InterPro" id="IPR036061">
    <property type="entry name" value="CheW-like_dom_sf"/>
</dbReference>
<keyword evidence="4 10" id="KW-0597">Phosphoprotein</keyword>
<evidence type="ECO:0000256" key="2">
    <source>
        <dbReference type="ARBA" id="ARBA00012438"/>
    </source>
</evidence>
<dbReference type="STRING" id="1245471.PCA10_03470"/>
<evidence type="ECO:0000256" key="4">
    <source>
        <dbReference type="ARBA" id="ARBA00022553"/>
    </source>
</evidence>
<dbReference type="PANTHER" id="PTHR43395">
    <property type="entry name" value="SENSOR HISTIDINE KINASE CHEA"/>
    <property type="match status" value="1"/>
</dbReference>
<dbReference type="CDD" id="cd17546">
    <property type="entry name" value="REC_hyHK_CKI1_RcsC-like"/>
    <property type="match status" value="1"/>
</dbReference>
<keyword evidence="5" id="KW-0808">Transferase</keyword>
<dbReference type="SMART" id="SM01231">
    <property type="entry name" value="H-kinase_dim"/>
    <property type="match status" value="1"/>
</dbReference>
<dbReference type="InterPro" id="IPR001789">
    <property type="entry name" value="Sig_transdc_resp-reg_receiver"/>
</dbReference>
<dbReference type="eggNOG" id="COG2198">
    <property type="taxonomic scope" value="Bacteria"/>
</dbReference>
<dbReference type="InterPro" id="IPR003594">
    <property type="entry name" value="HATPase_dom"/>
</dbReference>
<dbReference type="Gene3D" id="2.30.30.40">
    <property type="entry name" value="SH3 Domains"/>
    <property type="match status" value="1"/>
</dbReference>